<keyword evidence="1" id="KW-0472">Membrane</keyword>
<evidence type="ECO:0000256" key="1">
    <source>
        <dbReference type="SAM" id="Phobius"/>
    </source>
</evidence>
<reference evidence="2 3" key="1">
    <citation type="submission" date="2017-06" db="EMBL/GenBank/DDBJ databases">
        <title>Complete genome of Francisella halioticida.</title>
        <authorList>
            <person name="Sjodin A."/>
        </authorList>
    </citation>
    <scope>NUCLEOTIDE SEQUENCE [LARGE SCALE GENOMIC DNA]</scope>
    <source>
        <strain evidence="2 3">DSM 23729</strain>
    </source>
</reference>
<dbReference type="EMBL" id="CP022132">
    <property type="protein sequence ID" value="ASG67830.1"/>
    <property type="molecule type" value="Genomic_DNA"/>
</dbReference>
<dbReference type="RefSeq" id="WP_088772350.1">
    <property type="nucleotide sequence ID" value="NZ_CP022132.1"/>
</dbReference>
<organism evidence="2 3">
    <name type="scientific">Francisella halioticida</name>
    <dbReference type="NCBI Taxonomy" id="549298"/>
    <lineage>
        <taxon>Bacteria</taxon>
        <taxon>Pseudomonadati</taxon>
        <taxon>Pseudomonadota</taxon>
        <taxon>Gammaproteobacteria</taxon>
        <taxon>Thiotrichales</taxon>
        <taxon>Francisellaceae</taxon>
        <taxon>Francisella</taxon>
    </lineage>
</organism>
<dbReference type="PROSITE" id="PS51257">
    <property type="entry name" value="PROKAR_LIPOPROTEIN"/>
    <property type="match status" value="1"/>
</dbReference>
<gene>
    <name evidence="2" type="ORF">CDV26_04995</name>
</gene>
<accession>A0ABN5AVU1</accession>
<sequence length="138" mass="16576">MRELVINKSRKYRTIFYGCLIFSTSCIVIVYFNDSNIKYLGFLLIFVSIFFEFKDNKSFIDIMVLPEYNDNSLKFIINGQLSDFWLVKKHMVINSWIYLYAIQQGSNKKLKVWLHRSNFNNQNNIRDLARYLLFSQNN</sequence>
<keyword evidence="3" id="KW-1185">Reference proteome</keyword>
<keyword evidence="1" id="KW-1133">Transmembrane helix</keyword>
<evidence type="ECO:0000313" key="2">
    <source>
        <dbReference type="EMBL" id="ASG67830.1"/>
    </source>
</evidence>
<name>A0ABN5AVU1_9GAMM</name>
<dbReference type="Proteomes" id="UP000249910">
    <property type="component" value="Chromosome"/>
</dbReference>
<feature type="transmembrane region" description="Helical" evidence="1">
    <location>
        <begin position="37"/>
        <end position="53"/>
    </location>
</feature>
<evidence type="ECO:0000313" key="3">
    <source>
        <dbReference type="Proteomes" id="UP000249910"/>
    </source>
</evidence>
<keyword evidence="1" id="KW-0812">Transmembrane</keyword>
<proteinExistence type="predicted"/>
<evidence type="ECO:0008006" key="4">
    <source>
        <dbReference type="Google" id="ProtNLM"/>
    </source>
</evidence>
<protein>
    <recommendedName>
        <fullName evidence="4">Lipoprotein</fullName>
    </recommendedName>
</protein>
<feature type="transmembrane region" description="Helical" evidence="1">
    <location>
        <begin position="12"/>
        <end position="31"/>
    </location>
</feature>